<dbReference type="Gene3D" id="1.10.10.60">
    <property type="entry name" value="Homeodomain-like"/>
    <property type="match status" value="2"/>
</dbReference>
<reference evidence="16 19" key="3">
    <citation type="journal article" date="2019" name="Science, e1252229">
        <title>Invertible promoters mediate bacterial phase variation, antibiotic resistance, and host adaptation in the gut.</title>
        <authorList>
            <person name="Jiang X."/>
            <person name="Hall A.B."/>
            <person name="Arthur T.D."/>
            <person name="Plichta D.R."/>
            <person name="Covington C.T."/>
            <person name="Poyet M."/>
            <person name="Crothers J."/>
            <person name="Moses P.L."/>
            <person name="Tolonen A.C."/>
            <person name="Vlamakis H."/>
            <person name="Alm E.J."/>
            <person name="Xavier R.J."/>
        </authorList>
    </citation>
    <scope>NUCLEOTIDE SEQUENCE [LARGE SCALE GENOMIC DNA]</scope>
    <source>
        <strain evidence="19">af_0058</strain>
        <strain evidence="16">Af_0058</strain>
    </source>
</reference>
<reference evidence="14 17" key="1">
    <citation type="submission" date="2015-09" db="EMBL/GenBank/DDBJ databases">
        <authorList>
            <consortium name="Pathogen Informatics"/>
        </authorList>
    </citation>
    <scope>NUCLEOTIDE SEQUENCE [LARGE SCALE GENOMIC DNA]</scope>
    <source>
        <strain evidence="14 17">2789STDY5608837</strain>
    </source>
</reference>
<evidence type="ECO:0000256" key="9">
    <source>
        <dbReference type="ARBA" id="ARBA00024867"/>
    </source>
</evidence>
<evidence type="ECO:0000313" key="14">
    <source>
        <dbReference type="EMBL" id="CUN75762.1"/>
    </source>
</evidence>
<dbReference type="PANTHER" id="PTHR42713:SF3">
    <property type="entry name" value="TRANSCRIPTIONAL REGULATORY PROTEIN HPTR"/>
    <property type="match status" value="1"/>
</dbReference>
<dbReference type="InterPro" id="IPR041522">
    <property type="entry name" value="CdaR_GGDEF"/>
</dbReference>
<accession>A0A173ZH84</accession>
<evidence type="ECO:0000256" key="10">
    <source>
        <dbReference type="PROSITE-ProRule" id="PRU00169"/>
    </source>
</evidence>
<dbReference type="Pfam" id="PF00072">
    <property type="entry name" value="Response_reg"/>
    <property type="match status" value="1"/>
</dbReference>
<dbReference type="PANTHER" id="PTHR42713">
    <property type="entry name" value="HISTIDINE KINASE-RELATED"/>
    <property type="match status" value="1"/>
</dbReference>
<evidence type="ECO:0000313" key="18">
    <source>
        <dbReference type="Proteomes" id="UP000285897"/>
    </source>
</evidence>
<dbReference type="Pfam" id="PF12833">
    <property type="entry name" value="HTH_18"/>
    <property type="match status" value="1"/>
</dbReference>
<organism evidence="14 17">
    <name type="scientific">Blautia obeum</name>
    <dbReference type="NCBI Taxonomy" id="40520"/>
    <lineage>
        <taxon>Bacteria</taxon>
        <taxon>Bacillati</taxon>
        <taxon>Bacillota</taxon>
        <taxon>Clostridia</taxon>
        <taxon>Lachnospirales</taxon>
        <taxon>Lachnospiraceae</taxon>
        <taxon>Blautia</taxon>
    </lineage>
</organism>
<evidence type="ECO:0000313" key="15">
    <source>
        <dbReference type="EMBL" id="RHL50563.1"/>
    </source>
</evidence>
<evidence type="ECO:0000256" key="6">
    <source>
        <dbReference type="ARBA" id="ARBA00023015"/>
    </source>
</evidence>
<dbReference type="RefSeq" id="WP_055065758.1">
    <property type="nucleotide sequence ID" value="NZ_CP176627.1"/>
</dbReference>
<dbReference type="SUPFAM" id="SSF46689">
    <property type="entry name" value="Homeodomain-like"/>
    <property type="match status" value="2"/>
</dbReference>
<feature type="domain" description="HTH araC/xylS-type" evidence="12">
    <location>
        <begin position="437"/>
        <end position="536"/>
    </location>
</feature>
<dbReference type="GO" id="GO:0043565">
    <property type="term" value="F:sequence-specific DNA binding"/>
    <property type="evidence" value="ECO:0007669"/>
    <property type="project" value="InterPro"/>
</dbReference>
<dbReference type="InterPro" id="IPR009057">
    <property type="entry name" value="Homeodomain-like_sf"/>
</dbReference>
<dbReference type="Proteomes" id="UP000293506">
    <property type="component" value="Unassembled WGS sequence"/>
</dbReference>
<dbReference type="SMART" id="SM00448">
    <property type="entry name" value="REC"/>
    <property type="match status" value="1"/>
</dbReference>
<keyword evidence="4 10" id="KW-0597">Phosphoprotein</keyword>
<dbReference type="PROSITE" id="PS01124">
    <property type="entry name" value="HTH_ARAC_FAMILY_2"/>
    <property type="match status" value="1"/>
</dbReference>
<dbReference type="GO" id="GO:0005737">
    <property type="term" value="C:cytoplasm"/>
    <property type="evidence" value="ECO:0007669"/>
    <property type="project" value="UniProtKB-SubCell"/>
</dbReference>
<evidence type="ECO:0000259" key="13">
    <source>
        <dbReference type="PROSITE" id="PS50110"/>
    </source>
</evidence>
<keyword evidence="6" id="KW-0805">Transcription regulation</keyword>
<dbReference type="InterPro" id="IPR011006">
    <property type="entry name" value="CheY-like_superfamily"/>
</dbReference>
<comment type="subcellular location">
    <subcellularLocation>
        <location evidence="1">Cytoplasm</location>
    </subcellularLocation>
</comment>
<dbReference type="PROSITE" id="PS50110">
    <property type="entry name" value="RESPONSE_REGULATORY"/>
    <property type="match status" value="1"/>
</dbReference>
<keyword evidence="11" id="KW-0175">Coiled coil</keyword>
<evidence type="ECO:0000313" key="17">
    <source>
        <dbReference type="Proteomes" id="UP000095409"/>
    </source>
</evidence>
<dbReference type="EMBL" id="QROS01000001">
    <property type="protein sequence ID" value="RHL50563.1"/>
    <property type="molecule type" value="Genomic_DNA"/>
</dbReference>
<dbReference type="Gene3D" id="3.40.50.2300">
    <property type="match status" value="1"/>
</dbReference>
<evidence type="ECO:0000256" key="3">
    <source>
        <dbReference type="ARBA" id="ARBA00022490"/>
    </source>
</evidence>
<keyword evidence="7 15" id="KW-0238">DNA-binding</keyword>
<protein>
    <recommendedName>
        <fullName evidence="2">Stage 0 sporulation protein A homolog</fullName>
    </recommendedName>
</protein>
<feature type="modified residue" description="4-aspartylphosphate" evidence="10">
    <location>
        <position position="55"/>
    </location>
</feature>
<evidence type="ECO:0000313" key="16">
    <source>
        <dbReference type="EMBL" id="RYT68976.1"/>
    </source>
</evidence>
<dbReference type="CDD" id="cd17536">
    <property type="entry name" value="REC_YesN-like"/>
    <property type="match status" value="1"/>
</dbReference>
<proteinExistence type="predicted"/>
<dbReference type="Pfam" id="PF17853">
    <property type="entry name" value="GGDEF_2"/>
    <property type="match status" value="1"/>
</dbReference>
<dbReference type="GO" id="GO:0003700">
    <property type="term" value="F:DNA-binding transcription factor activity"/>
    <property type="evidence" value="ECO:0007669"/>
    <property type="project" value="InterPro"/>
</dbReference>
<evidence type="ECO:0000256" key="5">
    <source>
        <dbReference type="ARBA" id="ARBA00023012"/>
    </source>
</evidence>
<dbReference type="Proteomes" id="UP000285897">
    <property type="component" value="Unassembled WGS sequence"/>
</dbReference>
<evidence type="ECO:0000256" key="1">
    <source>
        <dbReference type="ARBA" id="ARBA00004496"/>
    </source>
</evidence>
<dbReference type="EMBL" id="RCXQ01000001">
    <property type="protein sequence ID" value="RYT68976.1"/>
    <property type="molecule type" value="Genomic_DNA"/>
</dbReference>
<reference evidence="15 18" key="2">
    <citation type="submission" date="2018-08" db="EMBL/GenBank/DDBJ databases">
        <title>A genome reference for cultivated species of the human gut microbiota.</title>
        <authorList>
            <person name="Zou Y."/>
            <person name="Xue W."/>
            <person name="Luo G."/>
        </authorList>
    </citation>
    <scope>NUCLEOTIDE SEQUENCE [LARGE SCALE GENOMIC DNA]</scope>
    <source>
        <strain evidence="15 18">AF37-6AC</strain>
    </source>
</reference>
<dbReference type="SMART" id="SM00342">
    <property type="entry name" value="HTH_ARAC"/>
    <property type="match status" value="1"/>
</dbReference>
<feature type="coiled-coil region" evidence="11">
    <location>
        <begin position="109"/>
        <end position="153"/>
    </location>
</feature>
<dbReference type="InterPro" id="IPR018060">
    <property type="entry name" value="HTH_AraC"/>
</dbReference>
<dbReference type="InterPro" id="IPR001789">
    <property type="entry name" value="Sig_transdc_resp-reg_receiver"/>
</dbReference>
<sequence>MYRILLVDDEILVRDAIKENIDWKSMDCELVGDCENGKEAAEFVKEHPVDIVLTDILMPYMDGMELSNFLHDNYPEIVIVIFSGFGEFEYAKKAIQYGVSEYLLKPVTAMELTGVIEKMKKKVEQQRLEKSKMDALTQNSEEYRKNKQIIRSKNIEALVNCTTDVNASIERLAEMGIDISAASYRVAIFDIDLYSGMYQLDTEKRQESALMAFVLFNISDEIVTREEAGIAYQEGNNRVGILFQEKWSRNFTSRTKEICHEIQEKTKEVMGFDVSMGIGKWVKKPEELIQSHDMAAQTLQYRYLLGGNILIDMEEQHPVQEIAIEDDLAELKEAMKTGQKELVYQTLIKIENSIRQALMEKSRACMYLQQVIRTMDNACEDVSADMDRIREDRDELLRQVTDQKFFEDACKVVQKHTDRIFEILSELNTSSSERQARLAIDYIQKNYMDPDLSLNSICSYLNISTSYFSTIFKDETGETFTEVLIRTRMEKAKELLENTTLKNYEIAEKVGFSDPHYFGISFKKMTGCTPTEYAREKRR</sequence>
<dbReference type="SUPFAM" id="SSF52172">
    <property type="entry name" value="CheY-like"/>
    <property type="match status" value="1"/>
</dbReference>
<evidence type="ECO:0000256" key="4">
    <source>
        <dbReference type="ARBA" id="ARBA00022553"/>
    </source>
</evidence>
<evidence type="ECO:0000313" key="19">
    <source>
        <dbReference type="Proteomes" id="UP000293506"/>
    </source>
</evidence>
<keyword evidence="8" id="KW-0804">Transcription</keyword>
<name>A0A173ZH84_9FIRM</name>
<gene>
    <name evidence="15" type="ORF">DW021_02535</name>
    <name evidence="16" type="ORF">EAI82_02035</name>
    <name evidence="14" type="ORF">ERS852394_00837</name>
</gene>
<dbReference type="Proteomes" id="UP000095409">
    <property type="component" value="Unassembled WGS sequence"/>
</dbReference>
<dbReference type="GO" id="GO:0000160">
    <property type="term" value="P:phosphorelay signal transduction system"/>
    <property type="evidence" value="ECO:0007669"/>
    <property type="project" value="UniProtKB-KW"/>
</dbReference>
<dbReference type="AlphaFoldDB" id="A0A173ZH84"/>
<keyword evidence="5" id="KW-0902">Two-component regulatory system</keyword>
<feature type="domain" description="Response regulatory" evidence="13">
    <location>
        <begin position="3"/>
        <end position="120"/>
    </location>
</feature>
<evidence type="ECO:0000256" key="8">
    <source>
        <dbReference type="ARBA" id="ARBA00023163"/>
    </source>
</evidence>
<evidence type="ECO:0000256" key="11">
    <source>
        <dbReference type="SAM" id="Coils"/>
    </source>
</evidence>
<dbReference type="EMBL" id="CYZD01000003">
    <property type="protein sequence ID" value="CUN75762.1"/>
    <property type="molecule type" value="Genomic_DNA"/>
</dbReference>
<evidence type="ECO:0000259" key="12">
    <source>
        <dbReference type="PROSITE" id="PS01124"/>
    </source>
</evidence>
<comment type="function">
    <text evidence="9">May play the central regulatory role in sporulation. It may be an element of the effector pathway responsible for the activation of sporulation genes in response to nutritional stress. Spo0A may act in concert with spo0H (a sigma factor) to control the expression of some genes that are critical to the sporulation process.</text>
</comment>
<dbReference type="InterPro" id="IPR051552">
    <property type="entry name" value="HptR"/>
</dbReference>
<evidence type="ECO:0000256" key="7">
    <source>
        <dbReference type="ARBA" id="ARBA00023125"/>
    </source>
</evidence>
<keyword evidence="3" id="KW-0963">Cytoplasm</keyword>
<evidence type="ECO:0000256" key="2">
    <source>
        <dbReference type="ARBA" id="ARBA00018672"/>
    </source>
</evidence>